<dbReference type="InParanoid" id="A0A1Y2EGS6"/>
<dbReference type="PROSITE" id="PS51502">
    <property type="entry name" value="S_R_A_B_BARREL"/>
    <property type="match status" value="1"/>
</dbReference>
<evidence type="ECO:0000313" key="2">
    <source>
        <dbReference type="EMBL" id="ORY70783.1"/>
    </source>
</evidence>
<organism evidence="2 3">
    <name type="scientific">Leucosporidium creatinivorum</name>
    <dbReference type="NCBI Taxonomy" id="106004"/>
    <lineage>
        <taxon>Eukaryota</taxon>
        <taxon>Fungi</taxon>
        <taxon>Dikarya</taxon>
        <taxon>Basidiomycota</taxon>
        <taxon>Pucciniomycotina</taxon>
        <taxon>Microbotryomycetes</taxon>
        <taxon>Leucosporidiales</taxon>
        <taxon>Leucosporidium</taxon>
    </lineage>
</organism>
<gene>
    <name evidence="2" type="ORF">BCR35DRAFT_354511</name>
</gene>
<dbReference type="STRING" id="106004.A0A1Y2EGS6"/>
<dbReference type="InterPro" id="IPR011008">
    <property type="entry name" value="Dimeric_a/b-barrel"/>
</dbReference>
<reference evidence="2 3" key="1">
    <citation type="submission" date="2016-07" db="EMBL/GenBank/DDBJ databases">
        <title>Pervasive Adenine N6-methylation of Active Genes in Fungi.</title>
        <authorList>
            <consortium name="DOE Joint Genome Institute"/>
            <person name="Mondo S.J."/>
            <person name="Dannebaum R.O."/>
            <person name="Kuo R.C."/>
            <person name="Labutti K."/>
            <person name="Haridas S."/>
            <person name="Kuo A."/>
            <person name="Salamov A."/>
            <person name="Ahrendt S.R."/>
            <person name="Lipzen A."/>
            <person name="Sullivan W."/>
            <person name="Andreopoulos W.B."/>
            <person name="Clum A."/>
            <person name="Lindquist E."/>
            <person name="Daum C."/>
            <person name="Ramamoorthy G.K."/>
            <person name="Gryganskyi A."/>
            <person name="Culley D."/>
            <person name="Magnuson J.K."/>
            <person name="James T.Y."/>
            <person name="O'Malley M.A."/>
            <person name="Stajich J.E."/>
            <person name="Spatafora J.W."/>
            <person name="Visel A."/>
            <person name="Grigoriev I.V."/>
        </authorList>
    </citation>
    <scope>NUCLEOTIDE SEQUENCE [LARGE SCALE GENOMIC DNA]</scope>
    <source>
        <strain evidence="2 3">62-1032</strain>
    </source>
</reference>
<dbReference type="Proteomes" id="UP000193467">
    <property type="component" value="Unassembled WGS sequence"/>
</dbReference>
<dbReference type="Gene3D" id="3.30.70.100">
    <property type="match status" value="1"/>
</dbReference>
<dbReference type="Pfam" id="PF07876">
    <property type="entry name" value="Dabb"/>
    <property type="match status" value="1"/>
</dbReference>
<feature type="domain" description="Stress-response A/B barrel" evidence="1">
    <location>
        <begin position="4"/>
        <end position="106"/>
    </location>
</feature>
<keyword evidence="3" id="KW-1185">Reference proteome</keyword>
<comment type="caution">
    <text evidence="2">The sequence shown here is derived from an EMBL/GenBank/DDBJ whole genome shotgun (WGS) entry which is preliminary data.</text>
</comment>
<evidence type="ECO:0000313" key="3">
    <source>
        <dbReference type="Proteomes" id="UP000193467"/>
    </source>
</evidence>
<dbReference type="InterPro" id="IPR013097">
    <property type="entry name" value="Dabb"/>
</dbReference>
<proteinExistence type="predicted"/>
<dbReference type="SMART" id="SM00886">
    <property type="entry name" value="Dabb"/>
    <property type="match status" value="1"/>
</dbReference>
<protein>
    <submittedName>
        <fullName evidence="2">Stress responsive A/B barrel domain-domain-containing protein</fullName>
    </submittedName>
</protein>
<name>A0A1Y2EGS6_9BASI</name>
<evidence type="ECO:0000259" key="1">
    <source>
        <dbReference type="PROSITE" id="PS51502"/>
    </source>
</evidence>
<accession>A0A1Y2EGS6</accession>
<sequence length="113" mass="12362">MPIIHHIVSFAYNPDVSSAEKALIGSRFLALKDTCLSPSDNKTPYILEVTGGSNNSPEGAAKGFDHSFVVTFATEEDRDYYLKDPAHDAFKATLAGKLKEVYVFDFAPGQFEA</sequence>
<dbReference type="EMBL" id="MCGR01000054">
    <property type="protein sequence ID" value="ORY70783.1"/>
    <property type="molecule type" value="Genomic_DNA"/>
</dbReference>
<dbReference type="OrthoDB" id="1601230at2759"/>
<dbReference type="AlphaFoldDB" id="A0A1Y2EGS6"/>
<dbReference type="SUPFAM" id="SSF54909">
    <property type="entry name" value="Dimeric alpha+beta barrel"/>
    <property type="match status" value="1"/>
</dbReference>